<dbReference type="PANTHER" id="PTHR10039:SF5">
    <property type="entry name" value="NACHT DOMAIN-CONTAINING PROTEIN"/>
    <property type="match status" value="1"/>
</dbReference>
<accession>A0AA39WGT2</accession>
<proteinExistence type="predicted"/>
<dbReference type="SUPFAM" id="SSF52540">
    <property type="entry name" value="P-loop containing nucleoside triphosphate hydrolases"/>
    <property type="match status" value="1"/>
</dbReference>
<dbReference type="AlphaFoldDB" id="A0AA39WGT2"/>
<dbReference type="EMBL" id="JAULSR010000007">
    <property type="protein sequence ID" value="KAK0615107.1"/>
    <property type="molecule type" value="Genomic_DNA"/>
</dbReference>
<name>A0AA39WGT2_9PEZI</name>
<dbReference type="InterPro" id="IPR027417">
    <property type="entry name" value="P-loop_NTPase"/>
</dbReference>
<sequence>MEPLSALAIAASIVQFVDFGNRLLSRTWDVYKRPDAAAQELTTIAEELSMFSSRVRESFKGLRHDEKQSQPSETESQLSRLCDECDVITSDFQTVLRQIRRRHSGRSAQDKVTRFVLAIMWSDTKIAVMKERLDILRRRVMTAVLFCLWHDSKRTEQWELHFSKQLEHVTSIISRVDEAVGRLSKEPPSLAALQEIAPTSRITGDVITALHGESSEASQIRDELVQHIWRRGWQRHDPMTAPTFSHTHMVDLRLIARTICDGLTFDAIRGREEAVIEPFKKTFEWIFNRNPKQQDETPAWSSFPEWLEGSSTAPYWIAGKPGSGKSTIMKFITGHPSLSRHLSCWAESSDLIAVRYYAWNAGLSMQKSWEGLMRTILFQSLEQRPDLIPLVSPRRWALFQVLKATNRFPPWELWEVQESFQALLTQCWASIKIFLLIDGLDEFDLAPGEVVRRIRDLTETSASSLKVCLASRPWTEFDDAYGENPMLRMDSLTQDDMAVFVEGKFRDNKGYTELMQLYPTQMTQLTIDIVSKAKGVYLWVSIVVNELLEAMTEGRTIADLQATLKSLPSDISDLYDTIWSRIPSHHRADASMMIQVVKVACGTLSWFTLWLAEECQSSKVDVHTLSPEIRYYARKALRRRLATRTRGILELTYCSWTWNDGYAGFSHRTARDWAKQPSVWQLLCSAYKGDPYLTLLHAEMVLMSDKETNLINHSNTSFWHAVTRTLFYASQVRSPAHEGELVTILDAFDEAATQSYRLAQDNWPIYLRLRKPTDHWSSKQDSGGHRLALHNTFLGMAAQFSLLPYIRAKFAPNRSLLTQRATAKSIGLLECAVLGFNYYMAKDLSHQNVSGVPLTIWYSQRLDTVRYLLNQGVKGDQANGHLCVVNLKSQVRQLVLDSAGSEAEYYVQASELLQMGGGLKGVSKSLLNHIRFGKSKGRS</sequence>
<dbReference type="Gene3D" id="3.40.50.300">
    <property type="entry name" value="P-loop containing nucleotide triphosphate hydrolases"/>
    <property type="match status" value="1"/>
</dbReference>
<gene>
    <name evidence="3" type="ORF">B0T17DRAFT_498541</name>
</gene>
<evidence type="ECO:0000259" key="2">
    <source>
        <dbReference type="Pfam" id="PF24883"/>
    </source>
</evidence>
<reference evidence="3" key="1">
    <citation type="submission" date="2023-06" db="EMBL/GenBank/DDBJ databases">
        <title>Genome-scale phylogeny and comparative genomics of the fungal order Sordariales.</title>
        <authorList>
            <consortium name="Lawrence Berkeley National Laboratory"/>
            <person name="Hensen N."/>
            <person name="Bonometti L."/>
            <person name="Westerberg I."/>
            <person name="Brannstrom I.O."/>
            <person name="Guillou S."/>
            <person name="Cros-Aarteil S."/>
            <person name="Calhoun S."/>
            <person name="Haridas S."/>
            <person name="Kuo A."/>
            <person name="Mondo S."/>
            <person name="Pangilinan J."/>
            <person name="Riley R."/>
            <person name="LaButti K."/>
            <person name="Andreopoulos B."/>
            <person name="Lipzen A."/>
            <person name="Chen C."/>
            <person name="Yanf M."/>
            <person name="Daum C."/>
            <person name="Ng V."/>
            <person name="Clum A."/>
            <person name="Steindorff A."/>
            <person name="Ohm R."/>
            <person name="Martin F."/>
            <person name="Silar P."/>
            <person name="Natvig D."/>
            <person name="Lalanne C."/>
            <person name="Gautier V."/>
            <person name="Ament-velasquez S.L."/>
            <person name="Kruys A."/>
            <person name="Hutchinson M.I."/>
            <person name="Powell A.J."/>
            <person name="Barry K."/>
            <person name="Miller A.N."/>
            <person name="Grigoriev I.V."/>
            <person name="Debuchy R."/>
            <person name="Gladieux P."/>
            <person name="Thoren M.H."/>
            <person name="Johannesson H."/>
        </authorList>
    </citation>
    <scope>NUCLEOTIDE SEQUENCE</scope>
    <source>
        <strain evidence="3">SMH3391-2</strain>
    </source>
</reference>
<organism evidence="3 4">
    <name type="scientific">Bombardia bombarda</name>
    <dbReference type="NCBI Taxonomy" id="252184"/>
    <lineage>
        <taxon>Eukaryota</taxon>
        <taxon>Fungi</taxon>
        <taxon>Dikarya</taxon>
        <taxon>Ascomycota</taxon>
        <taxon>Pezizomycotina</taxon>
        <taxon>Sordariomycetes</taxon>
        <taxon>Sordariomycetidae</taxon>
        <taxon>Sordariales</taxon>
        <taxon>Lasiosphaeriaceae</taxon>
        <taxon>Bombardia</taxon>
    </lineage>
</organism>
<evidence type="ECO:0000313" key="3">
    <source>
        <dbReference type="EMBL" id="KAK0615107.1"/>
    </source>
</evidence>
<dbReference type="Proteomes" id="UP001174934">
    <property type="component" value="Unassembled WGS sequence"/>
</dbReference>
<evidence type="ECO:0000256" key="1">
    <source>
        <dbReference type="ARBA" id="ARBA00022737"/>
    </source>
</evidence>
<dbReference type="InterPro" id="IPR056884">
    <property type="entry name" value="NPHP3-like_N"/>
</dbReference>
<feature type="domain" description="Nephrocystin 3-like N-terminal" evidence="2">
    <location>
        <begin position="301"/>
        <end position="472"/>
    </location>
</feature>
<dbReference type="PANTHER" id="PTHR10039">
    <property type="entry name" value="AMELOGENIN"/>
    <property type="match status" value="1"/>
</dbReference>
<dbReference type="Pfam" id="PF24883">
    <property type="entry name" value="NPHP3_N"/>
    <property type="match status" value="1"/>
</dbReference>
<keyword evidence="1" id="KW-0677">Repeat</keyword>
<evidence type="ECO:0000313" key="4">
    <source>
        <dbReference type="Proteomes" id="UP001174934"/>
    </source>
</evidence>
<keyword evidence="4" id="KW-1185">Reference proteome</keyword>
<comment type="caution">
    <text evidence="3">The sequence shown here is derived from an EMBL/GenBank/DDBJ whole genome shotgun (WGS) entry which is preliminary data.</text>
</comment>
<protein>
    <recommendedName>
        <fullName evidence="2">Nephrocystin 3-like N-terminal domain-containing protein</fullName>
    </recommendedName>
</protein>